<dbReference type="Gene3D" id="1.10.1370.10">
    <property type="entry name" value="Neurolysin, domain 3"/>
    <property type="match status" value="1"/>
</dbReference>
<dbReference type="FunFam" id="3.40.390.10:FF:000006">
    <property type="entry name" value="Thimet oligopeptidase 1"/>
    <property type="match status" value="1"/>
</dbReference>
<dbReference type="AlphaFoldDB" id="A0A9W8LKU7"/>
<evidence type="ECO:0000256" key="2">
    <source>
        <dbReference type="ARBA" id="ARBA00022670"/>
    </source>
</evidence>
<dbReference type="GO" id="GO:0046872">
    <property type="term" value="F:metal ion binding"/>
    <property type="evidence" value="ECO:0007669"/>
    <property type="project" value="UniProtKB-UniRule"/>
</dbReference>
<accession>A0A9W8LKU7</accession>
<keyword evidence="6 7" id="KW-0482">Metalloprotease</keyword>
<gene>
    <name evidence="9" type="primary">PRD1_2</name>
    <name evidence="9" type="ORF">H4R18_001045</name>
</gene>
<evidence type="ECO:0000313" key="9">
    <source>
        <dbReference type="EMBL" id="KAJ2784580.1"/>
    </source>
</evidence>
<dbReference type="Pfam" id="PF01432">
    <property type="entry name" value="Peptidase_M3"/>
    <property type="match status" value="1"/>
</dbReference>
<sequence length="674" mass="75442">MSVVTQPLDAAPKGSVINFDLSPSEVLSLAEEAIRKNRAVLDAVALVENPTFASVIAPLGTAEGELEIGYNTARFLVSVAVDKDVRDAGSKAEKLFKDFDVEAGMREDVYKVVRAVFTNEEEMARLDDEDRRLVEKMELDYRRAGLLLPPEQRENLRAVKERISELEIAFNKCANEEDGEALFAREELDGMPDSYFDGRATRDVDGVAKYVVTTKYPDSKPLAEYAARESTRKTMFVVSSTRCPDNIPRLQELVQLRLEEAQLLGYASHAEYVMEVLMAKTPQAALDMENDLRAKLAPLGERELAELQALKRADAEAAGEPYAGFFAWDRPYYMRVAKEQKHSVKGEEVRQYFPLAAATRGMLDIYQEMLGLRIVQVDSPPVWHADVDMYEVWEADADVFVGHFYLDLHPRDGKYNHAAVWPIRAGYERPDGTREFPVAAMAANFPRPTASAPALLTHDDVVTLMHELGHVFHNLCAHTKRSRFHGTRVERDFVEAPSQMLENWAWEPAALRRFAVHHETGEPIPDDMVARLVAAKNEGAGLLNLRQVSLGLYDLAIHATTTGDVDVRRELEEISVQVAMIDYGDTETFGAAAFGHMGGGYSARYYGYLWSQVFSADMFATRFRAEGISSPKVGRDYRREILRPGGSRDAMDSLVRFLGRKPTNAAFLESIGLA</sequence>
<dbReference type="PANTHER" id="PTHR11804:SF84">
    <property type="entry name" value="SACCHAROLYSIN"/>
    <property type="match status" value="1"/>
</dbReference>
<dbReference type="SUPFAM" id="SSF55486">
    <property type="entry name" value="Metalloproteases ('zincins'), catalytic domain"/>
    <property type="match status" value="1"/>
</dbReference>
<dbReference type="InterPro" id="IPR001567">
    <property type="entry name" value="Pept_M3A_M3B_dom"/>
</dbReference>
<comment type="similarity">
    <text evidence="1 7">Belongs to the peptidase M3 family.</text>
</comment>
<dbReference type="GO" id="GO:0006518">
    <property type="term" value="P:peptide metabolic process"/>
    <property type="evidence" value="ECO:0007669"/>
    <property type="project" value="TreeGrafter"/>
</dbReference>
<dbReference type="GO" id="GO:0006508">
    <property type="term" value="P:proteolysis"/>
    <property type="evidence" value="ECO:0007669"/>
    <property type="project" value="UniProtKB-KW"/>
</dbReference>
<dbReference type="InterPro" id="IPR024079">
    <property type="entry name" value="MetalloPept_cat_dom_sf"/>
</dbReference>
<keyword evidence="5 7" id="KW-0862">Zinc</keyword>
<keyword evidence="10" id="KW-1185">Reference proteome</keyword>
<keyword evidence="3 7" id="KW-0479">Metal-binding</keyword>
<dbReference type="EMBL" id="JANBUL010000024">
    <property type="protein sequence ID" value="KAJ2784580.1"/>
    <property type="molecule type" value="Genomic_DNA"/>
</dbReference>
<keyword evidence="4 7" id="KW-0378">Hydrolase</keyword>
<proteinExistence type="inferred from homology"/>
<evidence type="ECO:0000256" key="6">
    <source>
        <dbReference type="ARBA" id="ARBA00023049"/>
    </source>
</evidence>
<name>A0A9W8LKU7_9FUNG</name>
<dbReference type="Gene3D" id="3.40.390.10">
    <property type="entry name" value="Collagenase (Catalytic Domain)"/>
    <property type="match status" value="1"/>
</dbReference>
<feature type="domain" description="Peptidase M3A/M3B catalytic" evidence="8">
    <location>
        <begin position="225"/>
        <end position="672"/>
    </location>
</feature>
<dbReference type="CDD" id="cd06455">
    <property type="entry name" value="M3A_TOP"/>
    <property type="match status" value="1"/>
</dbReference>
<dbReference type="PANTHER" id="PTHR11804">
    <property type="entry name" value="PROTEASE M3 THIMET OLIGOPEPTIDASE-RELATED"/>
    <property type="match status" value="1"/>
</dbReference>
<evidence type="ECO:0000256" key="1">
    <source>
        <dbReference type="ARBA" id="ARBA00006040"/>
    </source>
</evidence>
<comment type="cofactor">
    <cofactor evidence="7">
        <name>Zn(2+)</name>
        <dbReference type="ChEBI" id="CHEBI:29105"/>
    </cofactor>
    <text evidence="7">Binds 1 zinc ion.</text>
</comment>
<dbReference type="OrthoDB" id="534666at2759"/>
<organism evidence="9 10">
    <name type="scientific">Coemansia javaensis</name>
    <dbReference type="NCBI Taxonomy" id="2761396"/>
    <lineage>
        <taxon>Eukaryota</taxon>
        <taxon>Fungi</taxon>
        <taxon>Fungi incertae sedis</taxon>
        <taxon>Zoopagomycota</taxon>
        <taxon>Kickxellomycotina</taxon>
        <taxon>Kickxellomycetes</taxon>
        <taxon>Kickxellales</taxon>
        <taxon>Kickxellaceae</taxon>
        <taxon>Coemansia</taxon>
    </lineage>
</organism>
<evidence type="ECO:0000256" key="7">
    <source>
        <dbReference type="RuleBase" id="RU003435"/>
    </source>
</evidence>
<evidence type="ECO:0000256" key="3">
    <source>
        <dbReference type="ARBA" id="ARBA00022723"/>
    </source>
</evidence>
<dbReference type="InterPro" id="IPR045090">
    <property type="entry name" value="Pept_M3A_M3B"/>
</dbReference>
<dbReference type="InterPro" id="IPR024077">
    <property type="entry name" value="Neurolysin/TOP_dom2"/>
</dbReference>
<keyword evidence="2 7" id="KW-0645">Protease</keyword>
<evidence type="ECO:0000256" key="4">
    <source>
        <dbReference type="ARBA" id="ARBA00022801"/>
    </source>
</evidence>
<dbReference type="Gene3D" id="1.20.1050.40">
    <property type="entry name" value="Endopeptidase. Chain P, domain 1"/>
    <property type="match status" value="1"/>
</dbReference>
<protein>
    <submittedName>
        <fullName evidence="9">Metalloendopeptidase</fullName>
        <ecNumber evidence="9">3.4.24.37</ecNumber>
    </submittedName>
</protein>
<evidence type="ECO:0000259" key="8">
    <source>
        <dbReference type="Pfam" id="PF01432"/>
    </source>
</evidence>
<dbReference type="InterPro" id="IPR024080">
    <property type="entry name" value="Neurolysin/TOP_N"/>
</dbReference>
<evidence type="ECO:0000256" key="5">
    <source>
        <dbReference type="ARBA" id="ARBA00022833"/>
    </source>
</evidence>
<evidence type="ECO:0000313" key="10">
    <source>
        <dbReference type="Proteomes" id="UP001140217"/>
    </source>
</evidence>
<dbReference type="Proteomes" id="UP001140217">
    <property type="component" value="Unassembled WGS sequence"/>
</dbReference>
<dbReference type="GO" id="GO:0004222">
    <property type="term" value="F:metalloendopeptidase activity"/>
    <property type="evidence" value="ECO:0007669"/>
    <property type="project" value="UniProtKB-EC"/>
</dbReference>
<dbReference type="EC" id="3.4.24.37" evidence="9"/>
<dbReference type="GO" id="GO:0005758">
    <property type="term" value="C:mitochondrial intermembrane space"/>
    <property type="evidence" value="ECO:0007669"/>
    <property type="project" value="TreeGrafter"/>
</dbReference>
<reference evidence="9" key="1">
    <citation type="submission" date="2022-07" db="EMBL/GenBank/DDBJ databases">
        <title>Phylogenomic reconstructions and comparative analyses of Kickxellomycotina fungi.</title>
        <authorList>
            <person name="Reynolds N.K."/>
            <person name="Stajich J.E."/>
            <person name="Barry K."/>
            <person name="Grigoriev I.V."/>
            <person name="Crous P."/>
            <person name="Smith M.E."/>
        </authorList>
    </citation>
    <scope>NUCLEOTIDE SEQUENCE</scope>
    <source>
        <strain evidence="9">NBRC 105414</strain>
    </source>
</reference>
<comment type="caution">
    <text evidence="9">The sequence shown here is derived from an EMBL/GenBank/DDBJ whole genome shotgun (WGS) entry which is preliminary data.</text>
</comment>